<evidence type="ECO:0000313" key="2">
    <source>
        <dbReference type="Proteomes" id="UP000627984"/>
    </source>
</evidence>
<dbReference type="Gene3D" id="1.25.40.10">
    <property type="entry name" value="Tetratricopeptide repeat domain"/>
    <property type="match status" value="1"/>
</dbReference>
<reference evidence="1" key="2">
    <citation type="submission" date="2022-09" db="EMBL/GenBank/DDBJ databases">
        <authorList>
            <person name="Sun Q."/>
            <person name="Ohkuma M."/>
        </authorList>
    </citation>
    <scope>NUCLEOTIDE SEQUENCE</scope>
    <source>
        <strain evidence="1">JCM 3093</strain>
    </source>
</reference>
<dbReference type="InterPro" id="IPR011990">
    <property type="entry name" value="TPR-like_helical_dom_sf"/>
</dbReference>
<dbReference type="RefSeq" id="WP_191898351.1">
    <property type="nucleotide sequence ID" value="NZ_BMQD01000040.1"/>
</dbReference>
<sequence length="445" mass="47684">MHKPITNHQLHALMAEAGYDRSHAALARQVSRAGATRYGLVLRYDGASVYWWLRGRCPEQPVPELIAAVLGHRLGRPVPIAELGFARLAQVPDAETLVFPGSLDAAVTASAALWAKLSRPSADAAQPFVPAAAVDAGWRWHFDPPDHDLARSGSRRVDTDDVERLRTCQDQFLDLDRRHGGGHARTFLAEFLSRDVAPMLRGSYTDAVGRELFAVAAELTGTLAFMAYDAADHAAAQRAFTQALRLAKAAGDRTYGAHVLANLATQAIFLNLPAEAVRLSRAAVEGAGRRPAPAVAARLHTTDSTACALAGDLPAFRAALRRADRALDRDDGTGPSWARYFTPAHLAGTAMRCLLDLDRPAEALTHAGQALQLAPGNARTRALHTALTATAHAQAGHIDQAAALGMRAAGLARHLRSRRVQARLATLARALAKHQACRRPATSLK</sequence>
<protein>
    <recommendedName>
        <fullName evidence="3">Transcriptional regulator</fullName>
    </recommendedName>
</protein>
<proteinExistence type="predicted"/>
<dbReference type="EMBL" id="BMQD01000040">
    <property type="protein sequence ID" value="GGK97890.1"/>
    <property type="molecule type" value="Genomic_DNA"/>
</dbReference>
<reference evidence="1" key="1">
    <citation type="journal article" date="2014" name="Int. J. Syst. Evol. Microbiol.">
        <title>Complete genome sequence of Corynebacterium casei LMG S-19264T (=DSM 44701T), isolated from a smear-ripened cheese.</title>
        <authorList>
            <consortium name="US DOE Joint Genome Institute (JGI-PGF)"/>
            <person name="Walter F."/>
            <person name="Albersmeier A."/>
            <person name="Kalinowski J."/>
            <person name="Ruckert C."/>
        </authorList>
    </citation>
    <scope>NUCLEOTIDE SEQUENCE</scope>
    <source>
        <strain evidence="1">JCM 3093</strain>
    </source>
</reference>
<name>A0AA37BP22_9ACTN</name>
<evidence type="ECO:0008006" key="3">
    <source>
        <dbReference type="Google" id="ProtNLM"/>
    </source>
</evidence>
<comment type="caution">
    <text evidence="1">The sequence shown here is derived from an EMBL/GenBank/DDBJ whole genome shotgun (WGS) entry which is preliminary data.</text>
</comment>
<gene>
    <name evidence="1" type="ORF">GCM10010126_66600</name>
</gene>
<accession>A0AA37BP22</accession>
<dbReference type="Proteomes" id="UP000627984">
    <property type="component" value="Unassembled WGS sequence"/>
</dbReference>
<organism evidence="1 2">
    <name type="scientific">Planomonospora parontospora</name>
    <dbReference type="NCBI Taxonomy" id="58119"/>
    <lineage>
        <taxon>Bacteria</taxon>
        <taxon>Bacillati</taxon>
        <taxon>Actinomycetota</taxon>
        <taxon>Actinomycetes</taxon>
        <taxon>Streptosporangiales</taxon>
        <taxon>Streptosporangiaceae</taxon>
        <taxon>Planomonospora</taxon>
    </lineage>
</organism>
<dbReference type="AlphaFoldDB" id="A0AA37BP22"/>
<evidence type="ECO:0000313" key="1">
    <source>
        <dbReference type="EMBL" id="GGK97890.1"/>
    </source>
</evidence>
<dbReference type="SUPFAM" id="SSF48452">
    <property type="entry name" value="TPR-like"/>
    <property type="match status" value="1"/>
</dbReference>